<accession>E8LPS1</accession>
<feature type="domain" description="Putative Flp pilus-assembly TadG-like N-terminal" evidence="3">
    <location>
        <begin position="18"/>
        <end position="61"/>
    </location>
</feature>
<keyword evidence="2" id="KW-0472">Membrane</keyword>
<dbReference type="Proteomes" id="UP000004371">
    <property type="component" value="Unassembled WGS sequence"/>
</dbReference>
<reference evidence="4 5" key="1">
    <citation type="journal article" date="2012" name="Int. J. Syst. Evol. Microbiol.">
        <title>Vibrio caribbeanicus sp. nov., isolated from the marine sponge Scleritoderma cyanea.</title>
        <authorList>
            <person name="Hoffmann M."/>
            <person name="Monday S.R."/>
            <person name="Allard M.W."/>
            <person name="Strain E.A."/>
            <person name="Whittaker P."/>
            <person name="Naum M."/>
            <person name="McCarthy P.J."/>
            <person name="Lopez J.V."/>
            <person name="Fischer M."/>
            <person name="Brown E.W."/>
        </authorList>
    </citation>
    <scope>NUCLEOTIDE SEQUENCE [LARGE SCALE GENOMIC DNA]</scope>
    <source>
        <strain evidence="4 5">LMG 20546</strain>
    </source>
</reference>
<organism evidence="4 5">
    <name type="scientific">Vibrio brasiliensis LMG 20546</name>
    <dbReference type="NCBI Taxonomy" id="945543"/>
    <lineage>
        <taxon>Bacteria</taxon>
        <taxon>Pseudomonadati</taxon>
        <taxon>Pseudomonadota</taxon>
        <taxon>Gammaproteobacteria</taxon>
        <taxon>Vibrionales</taxon>
        <taxon>Vibrionaceae</taxon>
        <taxon>Vibrio</taxon>
        <taxon>Vibrio oreintalis group</taxon>
    </lineage>
</organism>
<evidence type="ECO:0000313" key="5">
    <source>
        <dbReference type="Proteomes" id="UP000004371"/>
    </source>
</evidence>
<dbReference type="STRING" id="945543.VIBR0546_18031"/>
<name>E8LPS1_9VIBR</name>
<evidence type="ECO:0000313" key="4">
    <source>
        <dbReference type="EMBL" id="EGA67195.1"/>
    </source>
</evidence>
<proteinExistence type="predicted"/>
<keyword evidence="2" id="KW-0812">Transmembrane</keyword>
<gene>
    <name evidence="4" type="ORF">VIBR0546_18031</name>
</gene>
<feature type="compositionally biased region" description="Polar residues" evidence="1">
    <location>
        <begin position="384"/>
        <end position="396"/>
    </location>
</feature>
<comment type="caution">
    <text evidence="4">The sequence shown here is derived from an EMBL/GenBank/DDBJ whole genome shotgun (WGS) entry which is preliminary data.</text>
</comment>
<evidence type="ECO:0000259" key="3">
    <source>
        <dbReference type="Pfam" id="PF13400"/>
    </source>
</evidence>
<keyword evidence="5" id="KW-1185">Reference proteome</keyword>
<dbReference type="AlphaFoldDB" id="E8LPS1"/>
<evidence type="ECO:0000256" key="1">
    <source>
        <dbReference type="SAM" id="MobiDB-lite"/>
    </source>
</evidence>
<dbReference type="EMBL" id="AEVS01000014">
    <property type="protein sequence ID" value="EGA67195.1"/>
    <property type="molecule type" value="Genomic_DNA"/>
</dbReference>
<evidence type="ECO:0000256" key="2">
    <source>
        <dbReference type="SAM" id="Phobius"/>
    </source>
</evidence>
<sequence>MRLPTKQIVSYRRQKGLVLVMVTVAMLALVGVAALAIDVSHAVLNKARLQNSVDAAALAAAIVMDSEGTNAEATTAANTTLTNLASATGNSEMDFSSSTVTVQYSNDPTIFPQTSGYDADLDTYVRVTVSAYSLDNFFAYLFGVDKQLVSSAVAGPSPGIDVVNVVPMAVCEGDSGTGGSTGYDAGELYALKIADQNQSDMGSGNYQLLDFGSGADTVRQALAGGYEGSVGVGDTVLTKPGSTVGPVGQGLNTRFGNYSGGGLSATDYPSDIYVREPNQKATLDNNGDIKYNDASAGGQPFGYEEYEAELPDCSGDPDCRMDSGGQHDRRILVVPIVDCSGASGGTSTFTVTALGCFFMLQQAPTSNSGKEAVFGEFISDCTASGGNPGQDSSSDGPYTIVLYKDPGGEES</sequence>
<feature type="transmembrane region" description="Helical" evidence="2">
    <location>
        <begin position="16"/>
        <end position="37"/>
    </location>
</feature>
<protein>
    <recommendedName>
        <fullName evidence="3">Putative Flp pilus-assembly TadG-like N-terminal domain-containing protein</fullName>
    </recommendedName>
</protein>
<dbReference type="RefSeq" id="WP_006877831.1">
    <property type="nucleotide sequence ID" value="NZ_AEVS01000014.1"/>
</dbReference>
<feature type="region of interest" description="Disordered" evidence="1">
    <location>
        <begin position="384"/>
        <end position="411"/>
    </location>
</feature>
<dbReference type="eggNOG" id="COG4961">
    <property type="taxonomic scope" value="Bacteria"/>
</dbReference>
<dbReference type="Pfam" id="PF13400">
    <property type="entry name" value="Tad"/>
    <property type="match status" value="1"/>
</dbReference>
<dbReference type="InterPro" id="IPR028087">
    <property type="entry name" value="Tad_N"/>
</dbReference>
<keyword evidence="2" id="KW-1133">Transmembrane helix</keyword>